<dbReference type="GO" id="GO:0006351">
    <property type="term" value="P:DNA-templated transcription"/>
    <property type="evidence" value="ECO:0007669"/>
    <property type="project" value="TreeGrafter"/>
</dbReference>
<dbReference type="PANTHER" id="PTHR30319">
    <property type="entry name" value="PHENYLACETIC ACID REGULATOR-RELATED TRANSCRIPTIONAL REPRESSOR"/>
    <property type="match status" value="1"/>
</dbReference>
<reference evidence="2 3" key="1">
    <citation type="journal article" date="2016" name="Nat. Commun.">
        <title>Thousands of microbial genomes shed light on interconnected biogeochemical processes in an aquifer system.</title>
        <authorList>
            <person name="Anantharaman K."/>
            <person name="Brown C.T."/>
            <person name="Hug L.A."/>
            <person name="Sharon I."/>
            <person name="Castelle C.J."/>
            <person name="Probst A.J."/>
            <person name="Thomas B.C."/>
            <person name="Singh A."/>
            <person name="Wilkins M.J."/>
            <person name="Karaoz U."/>
            <person name="Brodie E.L."/>
            <person name="Williams K.H."/>
            <person name="Hubbard S.S."/>
            <person name="Banfield J.F."/>
        </authorList>
    </citation>
    <scope>NUCLEOTIDE SEQUENCE [LARGE SCALE GENOMIC DNA]</scope>
</reference>
<accession>A0A1F7YKA9</accession>
<dbReference type="EMBL" id="MGGL01000004">
    <property type="protein sequence ID" value="OGM27319.1"/>
    <property type="molecule type" value="Genomic_DNA"/>
</dbReference>
<evidence type="ECO:0000313" key="3">
    <source>
        <dbReference type="Proteomes" id="UP000179221"/>
    </source>
</evidence>
<sequence length="261" mass="29981">MGSNRRKLIENVKGLSEGVLSKAVDFTLVSIYFGLESSLGGYTKVGYAGEKAISDLESFNYSTLKNSIHYLRSRGLVQVAKERSLLPKITDQGKRRLKSVLPEYDDKRVWDGRIYLVTYDIPRTKNTQRNVFRGYIKKIGCGSLQYSVWITPYNPKKLIKEFVDRYNFNGELILISSLGMDGTIGNLNLRELMDKVYNLTDLNGRYSMFINSLRMGIFKSKDQIVFSFLSILKDDPQVPFKLLPDRWVGDKAFTFYKDVVK</sequence>
<evidence type="ECO:0000313" key="2">
    <source>
        <dbReference type="EMBL" id="OGM27319.1"/>
    </source>
</evidence>
<dbReference type="InterPro" id="IPR048846">
    <property type="entry name" value="PaaX-like_central"/>
</dbReference>
<dbReference type="Gene3D" id="3.30.70.2650">
    <property type="match status" value="1"/>
</dbReference>
<organism evidence="2 3">
    <name type="scientific">Candidatus Woesebacteria bacterium RIFCSPHIGHO2_01_FULL_40_22</name>
    <dbReference type="NCBI Taxonomy" id="1802499"/>
    <lineage>
        <taxon>Bacteria</taxon>
        <taxon>Candidatus Woeseibacteriota</taxon>
    </lineage>
</organism>
<feature type="domain" description="Transcriptional repressor PaaX-like central Cas2-like" evidence="1">
    <location>
        <begin position="108"/>
        <end position="177"/>
    </location>
</feature>
<dbReference type="SUPFAM" id="SSF143430">
    <property type="entry name" value="TTP0101/SSO1404-like"/>
    <property type="match status" value="1"/>
</dbReference>
<dbReference type="AlphaFoldDB" id="A0A1F7YKA9"/>
<name>A0A1F7YKA9_9BACT</name>
<comment type="caution">
    <text evidence="2">The sequence shown here is derived from an EMBL/GenBank/DDBJ whole genome shotgun (WGS) entry which is preliminary data.</text>
</comment>
<dbReference type="Pfam" id="PF20803">
    <property type="entry name" value="PaaX_M"/>
    <property type="match status" value="1"/>
</dbReference>
<protein>
    <recommendedName>
        <fullName evidence="1">Transcriptional repressor PaaX-like central Cas2-like domain-containing protein</fullName>
    </recommendedName>
</protein>
<dbReference type="Proteomes" id="UP000179221">
    <property type="component" value="Unassembled WGS sequence"/>
</dbReference>
<gene>
    <name evidence="2" type="ORF">A2628_00760</name>
</gene>
<proteinExistence type="predicted"/>
<evidence type="ECO:0000259" key="1">
    <source>
        <dbReference type="Pfam" id="PF20803"/>
    </source>
</evidence>
<dbReference type="PANTHER" id="PTHR30319:SF1">
    <property type="entry name" value="TRANSCRIPTIONAL REPRESSOR PAAX"/>
    <property type="match status" value="1"/>
</dbReference>